<accession>A0A078AJF1</accession>
<evidence type="ECO:0000313" key="2">
    <source>
        <dbReference type="Proteomes" id="UP000039865"/>
    </source>
</evidence>
<reference evidence="1 2" key="1">
    <citation type="submission" date="2014-06" db="EMBL/GenBank/DDBJ databases">
        <authorList>
            <person name="Swart Estienne"/>
        </authorList>
    </citation>
    <scope>NUCLEOTIDE SEQUENCE [LARGE SCALE GENOMIC DNA]</scope>
    <source>
        <strain evidence="1 2">130c</strain>
    </source>
</reference>
<evidence type="ECO:0000313" key="1">
    <source>
        <dbReference type="EMBL" id="CDW81612.1"/>
    </source>
</evidence>
<keyword evidence="2" id="KW-1185">Reference proteome</keyword>
<dbReference type="OrthoDB" id="283524at2759"/>
<gene>
    <name evidence="1" type="primary">Contig14009.g14942</name>
    <name evidence="1" type="ORF">STYLEM_10634</name>
</gene>
<dbReference type="InParanoid" id="A0A078AJF1"/>
<name>A0A078AJF1_STYLE</name>
<sequence>MEDKNFADTAADEEENLFGDDYNTAFVKTLLRVQNNVINLPGGREHFDIYLAKTIYPVLVPGLESLAREIDRFINSDGEFLMRNNPKYGHKLEYTDIFKQYAKIEKIRRFFSIKRQKVYKHFMLQPYQGNFVKRHIKEFIKSIDDFLKIEGKLVANFQIYENFPHLGDDEVVTFERFYDILSKWAIQQDKMSYEDFATFEDEAAKEEQIEAFKKMTDRIL</sequence>
<dbReference type="EMBL" id="CCKQ01010111">
    <property type="protein sequence ID" value="CDW81612.1"/>
    <property type="molecule type" value="Genomic_DNA"/>
</dbReference>
<organism evidence="1 2">
    <name type="scientific">Stylonychia lemnae</name>
    <name type="common">Ciliate</name>
    <dbReference type="NCBI Taxonomy" id="5949"/>
    <lineage>
        <taxon>Eukaryota</taxon>
        <taxon>Sar</taxon>
        <taxon>Alveolata</taxon>
        <taxon>Ciliophora</taxon>
        <taxon>Intramacronucleata</taxon>
        <taxon>Spirotrichea</taxon>
        <taxon>Stichotrichia</taxon>
        <taxon>Sporadotrichida</taxon>
        <taxon>Oxytrichidae</taxon>
        <taxon>Stylonychinae</taxon>
        <taxon>Stylonychia</taxon>
    </lineage>
</organism>
<dbReference type="OMA" id="PCIFLGQ"/>
<protein>
    <submittedName>
        <fullName evidence="1">Uncharacterized protein</fullName>
    </submittedName>
</protein>
<proteinExistence type="predicted"/>
<dbReference type="Proteomes" id="UP000039865">
    <property type="component" value="Unassembled WGS sequence"/>
</dbReference>
<dbReference type="AlphaFoldDB" id="A0A078AJF1"/>